<reference evidence="6 7" key="1">
    <citation type="submission" date="2023-03" db="EMBL/GenBank/DDBJ databases">
        <title>Draft genome sequence of Thalassotalea insulae KCTC 62186T.</title>
        <authorList>
            <person name="Sawabe T."/>
        </authorList>
    </citation>
    <scope>NUCLEOTIDE SEQUENCE [LARGE SCALE GENOMIC DNA]</scope>
    <source>
        <strain evidence="6 7">KCTC 62186</strain>
    </source>
</reference>
<sequence length="126" mass="14424">MSDEQYKDKLSPEAYQVCRLAATERPFTGKYNDHWLVGVYHCACCEQALFLSSAKFDAGCGWPSFNDCLKEQVSYLPDNSHRMIRTEIQCRHCQSHLGHVFDDGPQPTGKRYCVNSLSLIFRPEAE</sequence>
<evidence type="ECO:0000313" key="7">
    <source>
        <dbReference type="Proteomes" id="UP001157186"/>
    </source>
</evidence>
<comment type="similarity">
    <text evidence="1">Belongs to the MsrB Met sulfoxide reductase family.</text>
</comment>
<dbReference type="EMBL" id="BSST01000001">
    <property type="protein sequence ID" value="GLX80416.1"/>
    <property type="molecule type" value="Genomic_DNA"/>
</dbReference>
<accession>A0ABQ6H0L5</accession>
<evidence type="ECO:0000256" key="3">
    <source>
        <dbReference type="ARBA" id="ARBA00023002"/>
    </source>
</evidence>
<evidence type="ECO:0000256" key="1">
    <source>
        <dbReference type="ARBA" id="ARBA00007174"/>
    </source>
</evidence>
<proteinExistence type="inferred from homology"/>
<feature type="domain" description="MsrB" evidence="5">
    <location>
        <begin position="3"/>
        <end position="124"/>
    </location>
</feature>
<dbReference type="PANTHER" id="PTHR10173">
    <property type="entry name" value="METHIONINE SULFOXIDE REDUCTASE"/>
    <property type="match status" value="1"/>
</dbReference>
<comment type="catalytic activity">
    <reaction evidence="4">
        <text>L-methionyl-[protein] + [thioredoxin]-disulfide + H2O = L-methionyl-(R)-S-oxide-[protein] + [thioredoxin]-dithiol</text>
        <dbReference type="Rhea" id="RHEA:24164"/>
        <dbReference type="Rhea" id="RHEA-COMP:10698"/>
        <dbReference type="Rhea" id="RHEA-COMP:10700"/>
        <dbReference type="Rhea" id="RHEA-COMP:12313"/>
        <dbReference type="Rhea" id="RHEA-COMP:12314"/>
        <dbReference type="ChEBI" id="CHEBI:15377"/>
        <dbReference type="ChEBI" id="CHEBI:16044"/>
        <dbReference type="ChEBI" id="CHEBI:29950"/>
        <dbReference type="ChEBI" id="CHEBI:45764"/>
        <dbReference type="ChEBI" id="CHEBI:50058"/>
        <dbReference type="EC" id="1.8.4.12"/>
    </reaction>
</comment>
<dbReference type="RefSeq" id="WP_284246407.1">
    <property type="nucleotide sequence ID" value="NZ_BSST01000001.1"/>
</dbReference>
<dbReference type="Gene3D" id="2.170.150.20">
    <property type="entry name" value="Peptide methionine sulfoxide reductase"/>
    <property type="match status" value="1"/>
</dbReference>
<evidence type="ECO:0000313" key="6">
    <source>
        <dbReference type="EMBL" id="GLX80416.1"/>
    </source>
</evidence>
<dbReference type="Proteomes" id="UP001157186">
    <property type="component" value="Unassembled WGS sequence"/>
</dbReference>
<comment type="caution">
    <text evidence="6">The sequence shown here is derived from an EMBL/GenBank/DDBJ whole genome shotgun (WGS) entry which is preliminary data.</text>
</comment>
<evidence type="ECO:0000259" key="5">
    <source>
        <dbReference type="PROSITE" id="PS51790"/>
    </source>
</evidence>
<organism evidence="6 7">
    <name type="scientific">Thalassotalea insulae</name>
    <dbReference type="NCBI Taxonomy" id="2056778"/>
    <lineage>
        <taxon>Bacteria</taxon>
        <taxon>Pseudomonadati</taxon>
        <taxon>Pseudomonadota</taxon>
        <taxon>Gammaproteobacteria</taxon>
        <taxon>Alteromonadales</taxon>
        <taxon>Colwelliaceae</taxon>
        <taxon>Thalassotalea</taxon>
    </lineage>
</organism>
<keyword evidence="7" id="KW-1185">Reference proteome</keyword>
<evidence type="ECO:0000256" key="4">
    <source>
        <dbReference type="ARBA" id="ARBA00048488"/>
    </source>
</evidence>
<dbReference type="InterPro" id="IPR011057">
    <property type="entry name" value="Mss4-like_sf"/>
</dbReference>
<evidence type="ECO:0000256" key="2">
    <source>
        <dbReference type="ARBA" id="ARBA00012499"/>
    </source>
</evidence>
<dbReference type="SUPFAM" id="SSF51316">
    <property type="entry name" value="Mss4-like"/>
    <property type="match status" value="1"/>
</dbReference>
<dbReference type="Pfam" id="PF01641">
    <property type="entry name" value="SelR"/>
    <property type="match status" value="1"/>
</dbReference>
<name>A0ABQ6H0L5_9GAMM</name>
<gene>
    <name evidence="6" type="primary">msrB</name>
    <name evidence="6" type="ORF">tinsulaeT_37560</name>
</gene>
<dbReference type="InterPro" id="IPR002579">
    <property type="entry name" value="Met_Sox_Rdtase_MsrB_dom"/>
</dbReference>
<dbReference type="NCBIfam" id="TIGR00357">
    <property type="entry name" value="peptide-methionine (R)-S-oxide reductase MsrB"/>
    <property type="match status" value="1"/>
</dbReference>
<dbReference type="EC" id="1.8.4.12" evidence="2"/>
<keyword evidence="3" id="KW-0560">Oxidoreductase</keyword>
<dbReference type="PROSITE" id="PS51790">
    <property type="entry name" value="MSRB"/>
    <property type="match status" value="1"/>
</dbReference>
<dbReference type="PANTHER" id="PTHR10173:SF52">
    <property type="entry name" value="METHIONINE-R-SULFOXIDE REDUCTASE B1"/>
    <property type="match status" value="1"/>
</dbReference>
<dbReference type="InterPro" id="IPR028427">
    <property type="entry name" value="Met_Sox_Rdtase_MsrB"/>
</dbReference>
<protein>
    <recommendedName>
        <fullName evidence="2">peptide-methionine (R)-S-oxide reductase</fullName>
        <ecNumber evidence="2">1.8.4.12</ecNumber>
    </recommendedName>
</protein>